<evidence type="ECO:0000313" key="2">
    <source>
        <dbReference type="Proteomes" id="UP001597383"/>
    </source>
</evidence>
<reference evidence="2" key="1">
    <citation type="journal article" date="2019" name="Int. J. Syst. Evol. Microbiol.">
        <title>The Global Catalogue of Microorganisms (GCM) 10K type strain sequencing project: providing services to taxonomists for standard genome sequencing and annotation.</title>
        <authorList>
            <consortium name="The Broad Institute Genomics Platform"/>
            <consortium name="The Broad Institute Genome Sequencing Center for Infectious Disease"/>
            <person name="Wu L."/>
            <person name="Ma J."/>
        </authorList>
    </citation>
    <scope>NUCLEOTIDE SEQUENCE [LARGE SCALE GENOMIC DNA]</scope>
    <source>
        <strain evidence="2">R28</strain>
    </source>
</reference>
<dbReference type="RefSeq" id="WP_377558434.1">
    <property type="nucleotide sequence ID" value="NZ_JBHUHQ010000038.1"/>
</dbReference>
<sequence>MITKKDIFFCYNANVAKFIKAQGIYSITTAIEPTTKKMFTLFPKGDNLQQALDLYKKSK</sequence>
<dbReference type="EMBL" id="JBHUHQ010000038">
    <property type="protein sequence ID" value="MFD2046457.1"/>
    <property type="molecule type" value="Genomic_DNA"/>
</dbReference>
<dbReference type="Proteomes" id="UP001597383">
    <property type="component" value="Unassembled WGS sequence"/>
</dbReference>
<evidence type="ECO:0000313" key="1">
    <source>
        <dbReference type="EMBL" id="MFD2046457.1"/>
    </source>
</evidence>
<gene>
    <name evidence="1" type="ORF">ACFSJF_19490</name>
</gene>
<accession>A0ABW4W3Y0</accession>
<protein>
    <recommendedName>
        <fullName evidence="3">DUF5659 domain-containing protein</fullName>
    </recommendedName>
</protein>
<organism evidence="1 2">
    <name type="scientific">Ornithinibacillus salinisoli</name>
    <dbReference type="NCBI Taxonomy" id="1848459"/>
    <lineage>
        <taxon>Bacteria</taxon>
        <taxon>Bacillati</taxon>
        <taxon>Bacillota</taxon>
        <taxon>Bacilli</taxon>
        <taxon>Bacillales</taxon>
        <taxon>Bacillaceae</taxon>
        <taxon>Ornithinibacillus</taxon>
    </lineage>
</organism>
<comment type="caution">
    <text evidence="1">The sequence shown here is derived from an EMBL/GenBank/DDBJ whole genome shotgun (WGS) entry which is preliminary data.</text>
</comment>
<proteinExistence type="predicted"/>
<evidence type="ECO:0008006" key="3">
    <source>
        <dbReference type="Google" id="ProtNLM"/>
    </source>
</evidence>
<keyword evidence="2" id="KW-1185">Reference proteome</keyword>
<name>A0ABW4W3Y0_9BACI</name>